<dbReference type="PANTHER" id="PTHR11011:SF60">
    <property type="entry name" value="FATTY ACYL-COA REDUCTASE-RELATED"/>
    <property type="match status" value="1"/>
</dbReference>
<dbReference type="InterPro" id="IPR013120">
    <property type="entry name" value="FAR_NAD-bd"/>
</dbReference>
<dbReference type="CDD" id="cd05236">
    <property type="entry name" value="FAR-N_SDR_e"/>
    <property type="match status" value="1"/>
</dbReference>
<sequence>MEQERESPVRQLFRDARVFVTGSTGFLGQLLLEKLLRACPDVKTLFLLMRSKKGKTEAERFAEIFEGELFECMKKACPDYKNKVKLVAGDCELPQLGLGDSDRELLCQEVNIVFHVAATVRFDEKLKTAVHINVRSTKHLLELARLMPHLQSFIHVSSAYANCPEKHIEERFYSVPLQCDTAIQMVELFQEDVLNYVTPKLLKNWPNTYTFTKAIAENVVREFGKGLPIAVVRPSIVISTAREPFAGWVNNIYGATGVVVGAGLGILRTMHCNPDLTADIVPADMVINLMIATAWDVATRHRTDADRLQNTELTQDLPTPEDDISILNYVSSTQNRITWSQYMKYNEVGKEFPSMRVMWYYCLQLHKHRIVHNLCIVFLHLLPALIVDTAARLTGKKPILLEAYKKIHKFVDVISYFSTQQWKFTDHNVQAVWSRMTPLDRELFDFNIVRLDWQSVFRSSMLGLRTYLAKESPDNMEAAKKRYRRCSQKVLNNIFVNDFKLSSVTLMIFIPVVDVHTMWEWAVCVALMPLKFV</sequence>
<organism evidence="13 14">
    <name type="scientific">Coptotermes formosanus</name>
    <name type="common">Formosan subterranean termite</name>
    <dbReference type="NCBI Taxonomy" id="36987"/>
    <lineage>
        <taxon>Eukaryota</taxon>
        <taxon>Metazoa</taxon>
        <taxon>Ecdysozoa</taxon>
        <taxon>Arthropoda</taxon>
        <taxon>Hexapoda</taxon>
        <taxon>Insecta</taxon>
        <taxon>Pterygota</taxon>
        <taxon>Neoptera</taxon>
        <taxon>Polyneoptera</taxon>
        <taxon>Dictyoptera</taxon>
        <taxon>Blattodea</taxon>
        <taxon>Blattoidea</taxon>
        <taxon>Termitoidae</taxon>
        <taxon>Rhinotermitidae</taxon>
        <taxon>Coptotermes</taxon>
    </lineage>
</organism>
<evidence type="ECO:0000256" key="1">
    <source>
        <dbReference type="ARBA" id="ARBA00004141"/>
    </source>
</evidence>
<evidence type="ECO:0000256" key="10">
    <source>
        <dbReference type="RuleBase" id="RU363097"/>
    </source>
</evidence>
<dbReference type="Pfam" id="PF07993">
    <property type="entry name" value="NAD_binding_4"/>
    <property type="match status" value="1"/>
</dbReference>
<keyword evidence="6" id="KW-1133">Transmembrane helix</keyword>
<comment type="subcellular location">
    <subcellularLocation>
        <location evidence="1">Membrane</location>
        <topology evidence="1">Multi-pass membrane protein</topology>
    </subcellularLocation>
</comment>
<evidence type="ECO:0000256" key="3">
    <source>
        <dbReference type="ARBA" id="ARBA00022516"/>
    </source>
</evidence>
<gene>
    <name evidence="13" type="ORF">Cfor_09464</name>
</gene>
<evidence type="ECO:0000256" key="2">
    <source>
        <dbReference type="ARBA" id="ARBA00005928"/>
    </source>
</evidence>
<evidence type="ECO:0000256" key="9">
    <source>
        <dbReference type="ARBA" id="ARBA00052530"/>
    </source>
</evidence>
<accession>A0A6L2PVV1</accession>
<feature type="domain" description="Fatty acyl-CoA reductase C-terminal" evidence="11">
    <location>
        <begin position="379"/>
        <end position="471"/>
    </location>
</feature>
<dbReference type="InterPro" id="IPR033640">
    <property type="entry name" value="FAR_C"/>
</dbReference>
<evidence type="ECO:0000313" key="14">
    <source>
        <dbReference type="Proteomes" id="UP000502823"/>
    </source>
</evidence>
<dbReference type="GO" id="GO:0005777">
    <property type="term" value="C:peroxisome"/>
    <property type="evidence" value="ECO:0007669"/>
    <property type="project" value="TreeGrafter"/>
</dbReference>
<keyword evidence="7 10" id="KW-0443">Lipid metabolism</keyword>
<keyword evidence="8" id="KW-0472">Membrane</keyword>
<comment type="function">
    <text evidence="10">Catalyzes the reduction of fatty acyl-CoA to fatty alcohols.</text>
</comment>
<protein>
    <recommendedName>
        <fullName evidence="10">Fatty acyl-CoA reductase</fullName>
        <ecNumber evidence="10">1.2.1.84</ecNumber>
    </recommendedName>
</protein>
<evidence type="ECO:0000259" key="11">
    <source>
        <dbReference type="Pfam" id="PF03015"/>
    </source>
</evidence>
<dbReference type="Gene3D" id="3.40.50.720">
    <property type="entry name" value="NAD(P)-binding Rossmann-like Domain"/>
    <property type="match status" value="1"/>
</dbReference>
<dbReference type="Proteomes" id="UP000502823">
    <property type="component" value="Unassembled WGS sequence"/>
</dbReference>
<keyword evidence="5 10" id="KW-0521">NADP</keyword>
<reference evidence="14" key="1">
    <citation type="submission" date="2020-01" db="EMBL/GenBank/DDBJ databases">
        <title>Draft genome sequence of the Termite Coptotermes fromosanus.</title>
        <authorList>
            <person name="Itakura S."/>
            <person name="Yosikawa Y."/>
            <person name="Umezawa K."/>
        </authorList>
    </citation>
    <scope>NUCLEOTIDE SEQUENCE [LARGE SCALE GENOMIC DNA]</scope>
</reference>
<comment type="similarity">
    <text evidence="2 10">Belongs to the fatty acyl-CoA reductase family.</text>
</comment>
<dbReference type="AlphaFoldDB" id="A0A6L2PVV1"/>
<evidence type="ECO:0000256" key="4">
    <source>
        <dbReference type="ARBA" id="ARBA00022692"/>
    </source>
</evidence>
<dbReference type="GO" id="GO:0102965">
    <property type="term" value="F:alcohol-forming long-chain fatty acyl-CoA reductase activity"/>
    <property type="evidence" value="ECO:0007669"/>
    <property type="project" value="UniProtKB-EC"/>
</dbReference>
<feature type="domain" description="Thioester reductase (TE)" evidence="12">
    <location>
        <begin position="20"/>
        <end position="290"/>
    </location>
</feature>
<keyword evidence="3 10" id="KW-0444">Lipid biosynthesis</keyword>
<dbReference type="SUPFAM" id="SSF51735">
    <property type="entry name" value="NAD(P)-binding Rossmann-fold domains"/>
    <property type="match status" value="1"/>
</dbReference>
<keyword evidence="4" id="KW-0812">Transmembrane</keyword>
<dbReference type="InterPro" id="IPR036291">
    <property type="entry name" value="NAD(P)-bd_dom_sf"/>
</dbReference>
<evidence type="ECO:0000313" key="13">
    <source>
        <dbReference type="EMBL" id="GFG36763.1"/>
    </source>
</evidence>
<dbReference type="GO" id="GO:0080019">
    <property type="term" value="F:alcohol-forming very long-chain fatty acyl-CoA reductase activity"/>
    <property type="evidence" value="ECO:0007669"/>
    <property type="project" value="InterPro"/>
</dbReference>
<evidence type="ECO:0000259" key="12">
    <source>
        <dbReference type="Pfam" id="PF07993"/>
    </source>
</evidence>
<dbReference type="PANTHER" id="PTHR11011">
    <property type="entry name" value="MALE STERILITY PROTEIN 2-RELATED"/>
    <property type="match status" value="1"/>
</dbReference>
<evidence type="ECO:0000256" key="7">
    <source>
        <dbReference type="ARBA" id="ARBA00023098"/>
    </source>
</evidence>
<evidence type="ECO:0000256" key="5">
    <source>
        <dbReference type="ARBA" id="ARBA00022857"/>
    </source>
</evidence>
<dbReference type="FunFam" id="3.40.50.720:FF:000143">
    <property type="entry name" value="Fatty acyl-CoA reductase"/>
    <property type="match status" value="1"/>
</dbReference>
<dbReference type="GO" id="GO:0035336">
    <property type="term" value="P:long-chain fatty-acyl-CoA metabolic process"/>
    <property type="evidence" value="ECO:0007669"/>
    <property type="project" value="TreeGrafter"/>
</dbReference>
<comment type="catalytic activity">
    <reaction evidence="9 10">
        <text>a long-chain fatty acyl-CoA + 2 NADPH + 2 H(+) = a long-chain primary fatty alcohol + 2 NADP(+) + CoA</text>
        <dbReference type="Rhea" id="RHEA:52716"/>
        <dbReference type="ChEBI" id="CHEBI:15378"/>
        <dbReference type="ChEBI" id="CHEBI:57287"/>
        <dbReference type="ChEBI" id="CHEBI:57783"/>
        <dbReference type="ChEBI" id="CHEBI:58349"/>
        <dbReference type="ChEBI" id="CHEBI:77396"/>
        <dbReference type="ChEBI" id="CHEBI:83139"/>
        <dbReference type="EC" id="1.2.1.84"/>
    </reaction>
</comment>
<dbReference type="GO" id="GO:0016020">
    <property type="term" value="C:membrane"/>
    <property type="evidence" value="ECO:0007669"/>
    <property type="project" value="UniProtKB-SubCell"/>
</dbReference>
<dbReference type="Pfam" id="PF03015">
    <property type="entry name" value="Sterile"/>
    <property type="match status" value="1"/>
</dbReference>
<dbReference type="InterPro" id="IPR026055">
    <property type="entry name" value="FAR"/>
</dbReference>
<dbReference type="EMBL" id="BLKM01000655">
    <property type="protein sequence ID" value="GFG36763.1"/>
    <property type="molecule type" value="Genomic_DNA"/>
</dbReference>
<proteinExistence type="inferred from homology"/>
<dbReference type="CDD" id="cd09071">
    <property type="entry name" value="FAR_C"/>
    <property type="match status" value="1"/>
</dbReference>
<keyword evidence="10" id="KW-0560">Oxidoreductase</keyword>
<evidence type="ECO:0000256" key="6">
    <source>
        <dbReference type="ARBA" id="ARBA00022989"/>
    </source>
</evidence>
<dbReference type="EC" id="1.2.1.84" evidence="10"/>
<keyword evidence="14" id="KW-1185">Reference proteome</keyword>
<dbReference type="InParanoid" id="A0A6L2PVV1"/>
<name>A0A6L2PVV1_COPFO</name>
<dbReference type="OrthoDB" id="429813at2759"/>
<evidence type="ECO:0000256" key="8">
    <source>
        <dbReference type="ARBA" id="ARBA00023136"/>
    </source>
</evidence>
<comment type="caution">
    <text evidence="13">The sequence shown here is derived from an EMBL/GenBank/DDBJ whole genome shotgun (WGS) entry which is preliminary data.</text>
</comment>